<dbReference type="InterPro" id="IPR000182">
    <property type="entry name" value="GNAT_dom"/>
</dbReference>
<sequence length="201" mass="21290">MEITIVRKIRLQVDGGEPPLTITSIATDRFDLLPLNVGHAAEMAVVLADPALHAFIGGAPLDEDALRARYARLAAGSPDPAVSWLNWVIRVRGEGRLAGTVQATVEHRRAAAEVAWVVGTPWQGRGVATEAARGLVAWLRAAGVRTVVAHIHPGHAASAAVAASAGLSPTDVWQDGEIRWTTPPEPPERPERPTEAQPGDS</sequence>
<evidence type="ECO:0000313" key="3">
    <source>
        <dbReference type="EMBL" id="MCP2347916.1"/>
    </source>
</evidence>
<dbReference type="EMBL" id="JAMZEC010000001">
    <property type="protein sequence ID" value="MCP2347916.1"/>
    <property type="molecule type" value="Genomic_DNA"/>
</dbReference>
<dbReference type="PANTHER" id="PTHR43441">
    <property type="entry name" value="RIBOSOMAL-PROTEIN-SERINE ACETYLTRANSFERASE"/>
    <property type="match status" value="1"/>
</dbReference>
<dbReference type="Gene3D" id="3.40.630.30">
    <property type="match status" value="1"/>
</dbReference>
<protein>
    <submittedName>
        <fullName evidence="3">RimJ/RimL family protein N-acetyltransferase</fullName>
    </submittedName>
</protein>
<dbReference type="InterPro" id="IPR016181">
    <property type="entry name" value="Acyl_CoA_acyltransferase"/>
</dbReference>
<organism evidence="3 4">
    <name type="scientific">Nonomuraea roseoviolacea subsp. carminata</name>
    <dbReference type="NCBI Taxonomy" id="160689"/>
    <lineage>
        <taxon>Bacteria</taxon>
        <taxon>Bacillati</taxon>
        <taxon>Actinomycetota</taxon>
        <taxon>Actinomycetes</taxon>
        <taxon>Streptosporangiales</taxon>
        <taxon>Streptosporangiaceae</taxon>
        <taxon>Nonomuraea</taxon>
    </lineage>
</organism>
<dbReference type="Pfam" id="PF13302">
    <property type="entry name" value="Acetyltransf_3"/>
    <property type="match status" value="1"/>
</dbReference>
<name>A0ABT1K350_9ACTN</name>
<dbReference type="Proteomes" id="UP001320766">
    <property type="component" value="Unassembled WGS sequence"/>
</dbReference>
<dbReference type="PANTHER" id="PTHR43441:SF10">
    <property type="entry name" value="ACETYLTRANSFERASE"/>
    <property type="match status" value="1"/>
</dbReference>
<dbReference type="SUPFAM" id="SSF55729">
    <property type="entry name" value="Acyl-CoA N-acyltransferases (Nat)"/>
    <property type="match status" value="1"/>
</dbReference>
<evidence type="ECO:0000256" key="1">
    <source>
        <dbReference type="SAM" id="MobiDB-lite"/>
    </source>
</evidence>
<accession>A0ABT1K350</accession>
<evidence type="ECO:0000259" key="2">
    <source>
        <dbReference type="PROSITE" id="PS51186"/>
    </source>
</evidence>
<gene>
    <name evidence="3" type="ORF">HD595_004038</name>
</gene>
<reference evidence="3 4" key="1">
    <citation type="submission" date="2022-06" db="EMBL/GenBank/DDBJ databases">
        <title>Sequencing the genomes of 1000 actinobacteria strains.</title>
        <authorList>
            <person name="Klenk H.-P."/>
        </authorList>
    </citation>
    <scope>NUCLEOTIDE SEQUENCE [LARGE SCALE GENOMIC DNA]</scope>
    <source>
        <strain evidence="3 4">DSM 44170</strain>
    </source>
</reference>
<dbReference type="InterPro" id="IPR051908">
    <property type="entry name" value="Ribosomal_N-acetyltransferase"/>
</dbReference>
<dbReference type="RefSeq" id="WP_253771236.1">
    <property type="nucleotide sequence ID" value="NZ_BAAAVE010000004.1"/>
</dbReference>
<keyword evidence="4" id="KW-1185">Reference proteome</keyword>
<evidence type="ECO:0000313" key="4">
    <source>
        <dbReference type="Proteomes" id="UP001320766"/>
    </source>
</evidence>
<dbReference type="PROSITE" id="PS51186">
    <property type="entry name" value="GNAT"/>
    <property type="match status" value="1"/>
</dbReference>
<feature type="region of interest" description="Disordered" evidence="1">
    <location>
        <begin position="172"/>
        <end position="201"/>
    </location>
</feature>
<proteinExistence type="predicted"/>
<feature type="domain" description="N-acetyltransferase" evidence="2">
    <location>
        <begin position="43"/>
        <end position="185"/>
    </location>
</feature>
<comment type="caution">
    <text evidence="3">The sequence shown here is derived from an EMBL/GenBank/DDBJ whole genome shotgun (WGS) entry which is preliminary data.</text>
</comment>